<dbReference type="KEGG" id="rain:Rai3103_00110"/>
<keyword evidence="3" id="KW-1185">Reference proteome</keyword>
<dbReference type="EMBL" id="CP045725">
    <property type="protein sequence ID" value="QGF22349.1"/>
    <property type="molecule type" value="Genomic_DNA"/>
</dbReference>
<evidence type="ECO:0000259" key="1">
    <source>
        <dbReference type="PROSITE" id="PS51819"/>
    </source>
</evidence>
<dbReference type="SUPFAM" id="SSF54593">
    <property type="entry name" value="Glyoxalase/Bleomycin resistance protein/Dihydroxybiphenyl dioxygenase"/>
    <property type="match status" value="2"/>
</dbReference>
<dbReference type="Gene3D" id="3.10.180.10">
    <property type="entry name" value="2,3-Dihydroxybiphenyl 1,2-Dioxygenase, domain 1"/>
    <property type="match status" value="2"/>
</dbReference>
<accession>A0A5Q2F698</accession>
<evidence type="ECO:0000313" key="2">
    <source>
        <dbReference type="EMBL" id="QGF22349.1"/>
    </source>
</evidence>
<proteinExistence type="predicted"/>
<dbReference type="PANTHER" id="PTHR33993:SF10">
    <property type="entry name" value="CONSERVED PROTEIN"/>
    <property type="match status" value="1"/>
</dbReference>
<dbReference type="PANTHER" id="PTHR33993">
    <property type="entry name" value="GLYOXALASE-RELATED"/>
    <property type="match status" value="1"/>
</dbReference>
<evidence type="ECO:0000313" key="3">
    <source>
        <dbReference type="Proteomes" id="UP000386847"/>
    </source>
</evidence>
<dbReference type="InterPro" id="IPR052164">
    <property type="entry name" value="Anthracycline_SecMetBiosynth"/>
</dbReference>
<dbReference type="InterPro" id="IPR029068">
    <property type="entry name" value="Glyas_Bleomycin-R_OHBP_Dase"/>
</dbReference>
<dbReference type="InterPro" id="IPR037523">
    <property type="entry name" value="VOC_core"/>
</dbReference>
<dbReference type="AlphaFoldDB" id="A0A5Q2F698"/>
<feature type="domain" description="VOC" evidence="1">
    <location>
        <begin position="13"/>
        <end position="128"/>
    </location>
</feature>
<reference evidence="2 3" key="1">
    <citation type="submission" date="2019-10" db="EMBL/GenBank/DDBJ databases">
        <title>Genomic analysis of Raineyella sp. CBA3103.</title>
        <authorList>
            <person name="Roh S.W."/>
        </authorList>
    </citation>
    <scope>NUCLEOTIDE SEQUENCE [LARGE SCALE GENOMIC DNA]</scope>
    <source>
        <strain evidence="2 3">CBA3103</strain>
    </source>
</reference>
<protein>
    <submittedName>
        <fullName evidence="2">VOC family protein</fullName>
    </submittedName>
</protein>
<sequence>MTGMSENTIPQGRPIWIDLTTSDIEKARTFYGDIFGWTFEDQGAEYGNYHMIKSGDAFVGGMMGRVPEMPAGPDAWTVYLDTPDAQATCDKATHNGGMVLVPPMQVGGSGIMGLIADPGNCATGFWQAADFDGIQTMAVAGAPCWFEIFTPSYAKSVDFYRDVFGWNVVPLSDTDEFRYATNQLPPQDSVAGIMEANFLGEGHPGFWRTYLGAVDVDATAARIVEAGGSIVEAAQDSPYGRFASVADNQGANFVIVQAPAA</sequence>
<name>A0A5Q2F698_9ACTN</name>
<dbReference type="InterPro" id="IPR004360">
    <property type="entry name" value="Glyas_Fos-R_dOase_dom"/>
</dbReference>
<dbReference type="PROSITE" id="PS51819">
    <property type="entry name" value="VOC"/>
    <property type="match status" value="2"/>
</dbReference>
<dbReference type="CDD" id="cd07247">
    <property type="entry name" value="SgaA_N_like"/>
    <property type="match status" value="2"/>
</dbReference>
<dbReference type="Proteomes" id="UP000386847">
    <property type="component" value="Chromosome"/>
</dbReference>
<feature type="domain" description="VOC" evidence="1">
    <location>
        <begin position="142"/>
        <end position="258"/>
    </location>
</feature>
<dbReference type="Pfam" id="PF00903">
    <property type="entry name" value="Glyoxalase"/>
    <property type="match status" value="2"/>
</dbReference>
<gene>
    <name evidence="2" type="ORF">Rai3103_00110</name>
</gene>
<organism evidence="2 3">
    <name type="scientific">Raineyella fluvialis</name>
    <dbReference type="NCBI Taxonomy" id="2662261"/>
    <lineage>
        <taxon>Bacteria</taxon>
        <taxon>Bacillati</taxon>
        <taxon>Actinomycetota</taxon>
        <taxon>Actinomycetes</taxon>
        <taxon>Propionibacteriales</taxon>
        <taxon>Propionibacteriaceae</taxon>
        <taxon>Raineyella</taxon>
    </lineage>
</organism>